<proteinExistence type="predicted"/>
<evidence type="ECO:0000313" key="2">
    <source>
        <dbReference type="EMBL" id="EKX98888.1"/>
    </source>
</evidence>
<sequence length="528" mass="57852">MKKDIFSSSDNISSGGEGEQPIYRQDNDTFFNRITVEVNEPGTLEEKFNHLNSKDMTGIRVVGPIDDKDLAFLAKLSSGNELDSLHSINLHDAVVTRIPDKCFEGLAYLTHFYFPQTLKAIGSYAFAYCNALQEAVLPNSLESIGEKAFVHLHLKKLNLPASVTNIGEGAFAGIKELQEVTIDKANTAFRLEDGLLTDIKGKKLLQCFNYRKGDVHIAETIETIGTLAFGRAQEITAVYIPVSVTHIGNDAFASMYALERIEVAVENTHYCSVDGVLFDKQQTMLISYPPSKKADTYIVPASVRRLATGAFQEAGGQNTHTATKGKSVHGLKEVVLPEGLETIGDNAFLFSGVEKVNIPSTVRTLGHNCFYYTDIETMSIPEGVERLEEGTFAACYSLKKVVLPSTLTYIGAGVFELSDALAHIEIHTPIPPRCDAEAFSKLGAAPQLHIAGGDIAAYKADAHWAELINKGSARHLASGAPLKDTKEKAQNLKGLSRYQPVDPRLAILAEDLNELRRRQEQHKDNAKK</sequence>
<name>L1N5X5_9BACT</name>
<dbReference type="PANTHER" id="PTHR45661">
    <property type="entry name" value="SURFACE ANTIGEN"/>
    <property type="match status" value="1"/>
</dbReference>
<dbReference type="AlphaFoldDB" id="L1N5X5"/>
<evidence type="ECO:0000256" key="1">
    <source>
        <dbReference type="SAM" id="MobiDB-lite"/>
    </source>
</evidence>
<reference evidence="2 3" key="1">
    <citation type="submission" date="2012-05" db="EMBL/GenBank/DDBJ databases">
        <authorList>
            <person name="Weinstock G."/>
            <person name="Sodergren E."/>
            <person name="Lobos E.A."/>
            <person name="Fulton L."/>
            <person name="Fulton R."/>
            <person name="Courtney L."/>
            <person name="Fronick C."/>
            <person name="O'Laughlin M."/>
            <person name="Godfrey J."/>
            <person name="Wilson R.M."/>
            <person name="Miner T."/>
            <person name="Farmer C."/>
            <person name="Delehaunty K."/>
            <person name="Cordes M."/>
            <person name="Minx P."/>
            <person name="Tomlinson C."/>
            <person name="Chen J."/>
            <person name="Wollam A."/>
            <person name="Pepin K.H."/>
            <person name="Bhonagiri V."/>
            <person name="Zhang X."/>
            <person name="Suruliraj S."/>
            <person name="Warren W."/>
            <person name="Mitreva M."/>
            <person name="Mardis E.R."/>
            <person name="Wilson R.K."/>
        </authorList>
    </citation>
    <scope>NUCLEOTIDE SEQUENCE [LARGE SCALE GENOMIC DNA]</scope>
    <source>
        <strain evidence="2 3">F0055</strain>
    </source>
</reference>
<dbReference type="PANTHER" id="PTHR45661:SF3">
    <property type="entry name" value="IG-LIKE DOMAIN-CONTAINING PROTEIN"/>
    <property type="match status" value="1"/>
</dbReference>
<dbReference type="HOGENOM" id="CLU_501385_0_0_10"/>
<evidence type="ECO:0000313" key="3">
    <source>
        <dbReference type="Proteomes" id="UP000010433"/>
    </source>
</evidence>
<gene>
    <name evidence="2" type="ORF">HMPREF9151_01843</name>
</gene>
<evidence type="ECO:0008006" key="4">
    <source>
        <dbReference type="Google" id="ProtNLM"/>
    </source>
</evidence>
<organism evidence="2 3">
    <name type="scientific">Hoylesella saccharolytica F0055</name>
    <dbReference type="NCBI Taxonomy" id="1127699"/>
    <lineage>
        <taxon>Bacteria</taxon>
        <taxon>Pseudomonadati</taxon>
        <taxon>Bacteroidota</taxon>
        <taxon>Bacteroidia</taxon>
        <taxon>Bacteroidales</taxon>
        <taxon>Prevotellaceae</taxon>
        <taxon>Hoylesella</taxon>
    </lineage>
</organism>
<dbReference type="RefSeq" id="WP_009163150.1">
    <property type="nucleotide sequence ID" value="NZ_KB291007.1"/>
</dbReference>
<feature type="compositionally biased region" description="Polar residues" evidence="1">
    <location>
        <begin position="1"/>
        <end position="14"/>
    </location>
</feature>
<accession>L1N5X5</accession>
<keyword evidence="3" id="KW-1185">Reference proteome</keyword>
<dbReference type="InterPro" id="IPR032675">
    <property type="entry name" value="LRR_dom_sf"/>
</dbReference>
<dbReference type="Gene3D" id="3.80.10.10">
    <property type="entry name" value="Ribonuclease Inhibitor"/>
    <property type="match status" value="2"/>
</dbReference>
<comment type="caution">
    <text evidence="2">The sequence shown here is derived from an EMBL/GenBank/DDBJ whole genome shotgun (WGS) entry which is preliminary data.</text>
</comment>
<dbReference type="Pfam" id="PF13306">
    <property type="entry name" value="LRR_5"/>
    <property type="match status" value="3"/>
</dbReference>
<dbReference type="STRING" id="1127699.HMPREF9151_01843"/>
<dbReference type="SUPFAM" id="SSF52058">
    <property type="entry name" value="L domain-like"/>
    <property type="match status" value="1"/>
</dbReference>
<dbReference type="EMBL" id="AMEP01000107">
    <property type="protein sequence ID" value="EKX98888.1"/>
    <property type="molecule type" value="Genomic_DNA"/>
</dbReference>
<protein>
    <recommendedName>
        <fullName evidence="4">Leucine-rich repeat domain-containing protein</fullName>
    </recommendedName>
</protein>
<feature type="region of interest" description="Disordered" evidence="1">
    <location>
        <begin position="1"/>
        <end position="23"/>
    </location>
</feature>
<dbReference type="InterPro" id="IPR026906">
    <property type="entry name" value="LRR_5"/>
</dbReference>
<dbReference type="Proteomes" id="UP000010433">
    <property type="component" value="Unassembled WGS sequence"/>
</dbReference>
<dbReference type="InterPro" id="IPR053139">
    <property type="entry name" value="Surface_bspA-like"/>
</dbReference>
<dbReference type="PATRIC" id="fig|1127699.3.peg.1694"/>
<dbReference type="OrthoDB" id="1073786at2"/>